<feature type="transmembrane region" description="Helical" evidence="6">
    <location>
        <begin position="243"/>
        <end position="265"/>
    </location>
</feature>
<keyword evidence="9" id="KW-1185">Reference proteome</keyword>
<proteinExistence type="predicted"/>
<feature type="transmembrane region" description="Helical" evidence="6">
    <location>
        <begin position="176"/>
        <end position="197"/>
    </location>
</feature>
<evidence type="ECO:0000256" key="2">
    <source>
        <dbReference type="ARBA" id="ARBA00022448"/>
    </source>
</evidence>
<dbReference type="PANTHER" id="PTHR42718:SF9">
    <property type="entry name" value="MAJOR FACILITATOR SUPERFAMILY MULTIDRUG TRANSPORTER MFSC"/>
    <property type="match status" value="1"/>
</dbReference>
<keyword evidence="5 6" id="KW-0472">Membrane</keyword>
<feature type="transmembrane region" description="Helical" evidence="6">
    <location>
        <begin position="20"/>
        <end position="45"/>
    </location>
</feature>
<name>A0A7W3ZEV1_9PSEU</name>
<dbReference type="Gene3D" id="1.20.1250.20">
    <property type="entry name" value="MFS general substrate transporter like domains"/>
    <property type="match status" value="1"/>
</dbReference>
<feature type="transmembrane region" description="Helical" evidence="6">
    <location>
        <begin position="57"/>
        <end position="75"/>
    </location>
</feature>
<dbReference type="GO" id="GO:0005886">
    <property type="term" value="C:plasma membrane"/>
    <property type="evidence" value="ECO:0007669"/>
    <property type="project" value="UniProtKB-SubCell"/>
</dbReference>
<evidence type="ECO:0000256" key="1">
    <source>
        <dbReference type="ARBA" id="ARBA00004651"/>
    </source>
</evidence>
<dbReference type="PANTHER" id="PTHR42718">
    <property type="entry name" value="MAJOR FACILITATOR SUPERFAMILY MULTIDRUG TRANSPORTER MFSC"/>
    <property type="match status" value="1"/>
</dbReference>
<keyword evidence="3 6" id="KW-0812">Transmembrane</keyword>
<evidence type="ECO:0000256" key="5">
    <source>
        <dbReference type="ARBA" id="ARBA00023136"/>
    </source>
</evidence>
<dbReference type="EMBL" id="JACGZW010000016">
    <property type="protein sequence ID" value="MBB1158966.1"/>
    <property type="molecule type" value="Genomic_DNA"/>
</dbReference>
<feature type="transmembrane region" description="Helical" evidence="6">
    <location>
        <begin position="285"/>
        <end position="305"/>
    </location>
</feature>
<dbReference type="PROSITE" id="PS50850">
    <property type="entry name" value="MFS"/>
    <property type="match status" value="1"/>
</dbReference>
<evidence type="ECO:0000256" key="6">
    <source>
        <dbReference type="SAM" id="Phobius"/>
    </source>
</evidence>
<dbReference type="InterPro" id="IPR036259">
    <property type="entry name" value="MFS_trans_sf"/>
</dbReference>
<dbReference type="SUPFAM" id="SSF103473">
    <property type="entry name" value="MFS general substrate transporter"/>
    <property type="match status" value="1"/>
</dbReference>
<dbReference type="GO" id="GO:0022857">
    <property type="term" value="F:transmembrane transporter activity"/>
    <property type="evidence" value="ECO:0007669"/>
    <property type="project" value="InterPro"/>
</dbReference>
<evidence type="ECO:0000313" key="9">
    <source>
        <dbReference type="Proteomes" id="UP000526734"/>
    </source>
</evidence>
<dbReference type="Gene3D" id="1.20.1720.10">
    <property type="entry name" value="Multidrug resistance protein D"/>
    <property type="match status" value="1"/>
</dbReference>
<evidence type="ECO:0000313" key="8">
    <source>
        <dbReference type="EMBL" id="MBB1158966.1"/>
    </source>
</evidence>
<reference evidence="8 9" key="1">
    <citation type="submission" date="2020-08" db="EMBL/GenBank/DDBJ databases">
        <title>Amycolatopsis sp. nov. DR6-1 isolated from Dendrobium heterocarpum.</title>
        <authorList>
            <person name="Tedsree N."/>
            <person name="Kuncharoen N."/>
            <person name="Likhitwitayawuid K."/>
            <person name="Tanasupawat S."/>
        </authorList>
    </citation>
    <scope>NUCLEOTIDE SEQUENCE [LARGE SCALE GENOMIC DNA]</scope>
    <source>
        <strain evidence="8 9">DR6-1</strain>
    </source>
</reference>
<comment type="subcellular location">
    <subcellularLocation>
        <location evidence="1">Cell membrane</location>
        <topology evidence="1">Multi-pass membrane protein</topology>
    </subcellularLocation>
</comment>
<evidence type="ECO:0000256" key="4">
    <source>
        <dbReference type="ARBA" id="ARBA00022989"/>
    </source>
</evidence>
<feature type="transmembrane region" description="Helical" evidence="6">
    <location>
        <begin position="113"/>
        <end position="139"/>
    </location>
</feature>
<feature type="transmembrane region" description="Helical" evidence="6">
    <location>
        <begin position="415"/>
        <end position="434"/>
    </location>
</feature>
<organism evidence="8 9">
    <name type="scientific">Amycolatopsis dendrobii</name>
    <dbReference type="NCBI Taxonomy" id="2760662"/>
    <lineage>
        <taxon>Bacteria</taxon>
        <taxon>Bacillati</taxon>
        <taxon>Actinomycetota</taxon>
        <taxon>Actinomycetes</taxon>
        <taxon>Pseudonocardiales</taxon>
        <taxon>Pseudonocardiaceae</taxon>
        <taxon>Amycolatopsis</taxon>
    </lineage>
</organism>
<dbReference type="InterPro" id="IPR011701">
    <property type="entry name" value="MFS"/>
</dbReference>
<feature type="transmembrane region" description="Helical" evidence="6">
    <location>
        <begin position="371"/>
        <end position="395"/>
    </location>
</feature>
<dbReference type="Proteomes" id="UP000526734">
    <property type="component" value="Unassembled WGS sequence"/>
</dbReference>
<sequence length="447" mass="45283">MTNAIAFMLPPLLPDMQEQYHLSVASGAWVFTAMTLASGAGFVLIPRLSDLRGDRTTALASGVVMTVGALVAAVGHAYPALVAGAALMGLGSGSMLLPLVFLRRLLPGSAIGVAVRVSIIASGIGVVLGLTGGGVLVKYFSVDTFFYAMAAVLALTTVALVAVLPAERATSRGRMGVLGTAWMIGWLGLVLLALSQGTVWTGSLPYILLAAGVVAGVVWAVAERRSSTSVFDVGLLKKPYVSASCLSVGLFGATDGALLLLVTYYTQTPAAAGYGLGYDALKSSLLMLPFALSMFASGAAAEKFVAKGRPGVVLVFGGLVSAAGFLWLAVAHGQPWHYLVGSAIIGLGSRAGYSGGFAVPQYAVPEDKAGMASGMGGTAMAIGFAFGSAVISAVLGSGTDAATGLPKESLYTTGYVAAVGMSLVVLLATGVSRLRHPRGIEMRPAAA</sequence>
<evidence type="ECO:0000256" key="3">
    <source>
        <dbReference type="ARBA" id="ARBA00022692"/>
    </source>
</evidence>
<comment type="caution">
    <text evidence="8">The sequence shown here is derived from an EMBL/GenBank/DDBJ whole genome shotgun (WGS) entry which is preliminary data.</text>
</comment>
<feature type="transmembrane region" description="Helical" evidence="6">
    <location>
        <begin position="312"/>
        <end position="330"/>
    </location>
</feature>
<feature type="transmembrane region" description="Helical" evidence="6">
    <location>
        <begin position="145"/>
        <end position="164"/>
    </location>
</feature>
<feature type="transmembrane region" description="Helical" evidence="6">
    <location>
        <begin position="336"/>
        <end position="359"/>
    </location>
</feature>
<evidence type="ECO:0000259" key="7">
    <source>
        <dbReference type="PROSITE" id="PS50850"/>
    </source>
</evidence>
<feature type="domain" description="Major facilitator superfamily (MFS) profile" evidence="7">
    <location>
        <begin position="1"/>
        <end position="432"/>
    </location>
</feature>
<gene>
    <name evidence="8" type="ORF">H4281_37955</name>
</gene>
<keyword evidence="2" id="KW-0813">Transport</keyword>
<accession>A0A7W3ZEV1</accession>
<dbReference type="RefSeq" id="WP_182895672.1">
    <property type="nucleotide sequence ID" value="NZ_JACGZW010000016.1"/>
</dbReference>
<protein>
    <submittedName>
        <fullName evidence="8">MFS transporter</fullName>
    </submittedName>
</protein>
<dbReference type="AlphaFoldDB" id="A0A7W3ZEV1"/>
<dbReference type="Pfam" id="PF07690">
    <property type="entry name" value="MFS_1"/>
    <property type="match status" value="1"/>
</dbReference>
<feature type="transmembrane region" description="Helical" evidence="6">
    <location>
        <begin position="203"/>
        <end position="222"/>
    </location>
</feature>
<dbReference type="InterPro" id="IPR020846">
    <property type="entry name" value="MFS_dom"/>
</dbReference>
<keyword evidence="4 6" id="KW-1133">Transmembrane helix</keyword>
<feature type="transmembrane region" description="Helical" evidence="6">
    <location>
        <begin position="81"/>
        <end position="101"/>
    </location>
</feature>